<dbReference type="GeneID" id="41329602"/>
<dbReference type="KEGG" id="psyt:DSAG12_01609"/>
<keyword evidence="2" id="KW-1185">Reference proteome</keyword>
<reference evidence="1 2" key="2">
    <citation type="journal article" date="2024" name="Int. J. Syst. Evol. Microbiol.">
        <title>Promethearchaeum syntrophicum gen. nov., sp. nov., an anaerobic, obligately syntrophic archaeon, the first isolate of the lineage 'Asgard' archaea, and proposal of the new archaeal phylum Promethearchaeota phyl. nov. and kingdom Promethearchaeati regn. nov.</title>
        <authorList>
            <person name="Imachi H."/>
            <person name="Nobu M.K."/>
            <person name="Kato S."/>
            <person name="Takaki Y."/>
            <person name="Miyazaki M."/>
            <person name="Miyata M."/>
            <person name="Ogawara M."/>
            <person name="Saito Y."/>
            <person name="Sakai S."/>
            <person name="Tahara Y.O."/>
            <person name="Takano Y."/>
            <person name="Tasumi E."/>
            <person name="Uematsu K."/>
            <person name="Yoshimura T."/>
            <person name="Itoh T."/>
            <person name="Ohkuma M."/>
            <person name="Takai K."/>
        </authorList>
    </citation>
    <scope>NUCLEOTIDE SEQUENCE [LARGE SCALE GENOMIC DNA]</scope>
    <source>
        <strain evidence="1 2">MK-D1</strain>
    </source>
</reference>
<sequence>MENALREFLESAKDWEKMETDIDGVFVVKIPATKTREAKLMVEVNPINKTTGQPKKRKGLFIADFEMYLQFQEALMEDEVPALIKTIEGVNPENSGPSKAKKLKLKD</sequence>
<dbReference type="EMBL" id="CP042905">
    <property type="protein sequence ID" value="QEE15782.1"/>
    <property type="molecule type" value="Genomic_DNA"/>
</dbReference>
<organism evidence="1 2">
    <name type="scientific">Promethearchaeum syntrophicum</name>
    <dbReference type="NCBI Taxonomy" id="2594042"/>
    <lineage>
        <taxon>Archaea</taxon>
        <taxon>Promethearchaeati</taxon>
        <taxon>Promethearchaeota</taxon>
        <taxon>Promethearchaeia</taxon>
        <taxon>Promethearchaeales</taxon>
        <taxon>Promethearchaeaceae</taxon>
        <taxon>Promethearchaeum</taxon>
    </lineage>
</organism>
<reference evidence="1 2" key="1">
    <citation type="journal article" date="2020" name="Nature">
        <title>Isolation of an archaeon at the prokaryote-eukaryote interface.</title>
        <authorList>
            <person name="Imachi H."/>
            <person name="Nobu M.K."/>
            <person name="Nakahara N."/>
            <person name="Morono Y."/>
            <person name="Ogawara M."/>
            <person name="Takaki Y."/>
            <person name="Takano Y."/>
            <person name="Uematsu K."/>
            <person name="Ikuta T."/>
            <person name="Ito M."/>
            <person name="Matsui Y."/>
            <person name="Miyazaki M."/>
            <person name="Murata K."/>
            <person name="Saito Y."/>
            <person name="Sakai S."/>
            <person name="Song C."/>
            <person name="Tasumi E."/>
            <person name="Yamanaka Y."/>
            <person name="Yamaguchi T."/>
            <person name="Kamagata Y."/>
            <person name="Tamaki H."/>
            <person name="Takai K."/>
        </authorList>
    </citation>
    <scope>NUCLEOTIDE SEQUENCE [LARGE SCALE GENOMIC DNA]</scope>
    <source>
        <strain evidence="1 2">MK-D1</strain>
    </source>
</reference>
<evidence type="ECO:0000313" key="2">
    <source>
        <dbReference type="Proteomes" id="UP000321408"/>
    </source>
</evidence>
<proteinExistence type="predicted"/>
<dbReference type="AlphaFoldDB" id="A0A5B9D9K2"/>
<dbReference type="Proteomes" id="UP000321408">
    <property type="component" value="Chromosome"/>
</dbReference>
<name>A0A5B9D9K2_9ARCH</name>
<accession>A0A5B9D9K2</accession>
<gene>
    <name evidence="1" type="ORF">DSAG12_01609</name>
</gene>
<evidence type="ECO:0000313" key="1">
    <source>
        <dbReference type="EMBL" id="QEE15782.1"/>
    </source>
</evidence>
<dbReference type="RefSeq" id="WP_147662682.1">
    <property type="nucleotide sequence ID" value="NZ_CP042905.2"/>
</dbReference>
<protein>
    <submittedName>
        <fullName evidence="1">Uncharacterized protein</fullName>
    </submittedName>
</protein>